<protein>
    <submittedName>
        <fullName evidence="2">Uncharacterized protein</fullName>
    </submittedName>
</protein>
<evidence type="ECO:0000313" key="5">
    <source>
        <dbReference type="Proteomes" id="UP001054892"/>
    </source>
</evidence>
<dbReference type="EMBL" id="AP023189">
    <property type="protein sequence ID" value="BCG25291.1"/>
    <property type="molecule type" value="Genomic_DNA"/>
</dbReference>
<dbReference type="Proteomes" id="UP000509383">
    <property type="component" value="Chromosome"/>
</dbReference>
<feature type="compositionally biased region" description="Basic residues" evidence="1">
    <location>
        <begin position="108"/>
        <end position="118"/>
    </location>
</feature>
<dbReference type="KEGG" id="ptw:TUM18999_34820"/>
<keyword evidence="5" id="KW-1185">Reference proteome</keyword>
<evidence type="ECO:0000313" key="3">
    <source>
        <dbReference type="EMBL" id="GJN56384.1"/>
    </source>
</evidence>
<proteinExistence type="predicted"/>
<organism evidence="2 4">
    <name type="scientific">Pseudomonas tohonis</name>
    <dbReference type="NCBI Taxonomy" id="2725477"/>
    <lineage>
        <taxon>Bacteria</taxon>
        <taxon>Pseudomonadati</taxon>
        <taxon>Pseudomonadota</taxon>
        <taxon>Gammaproteobacteria</taxon>
        <taxon>Pseudomonadales</taxon>
        <taxon>Pseudomonadaceae</taxon>
        <taxon>Pseudomonas</taxon>
    </lineage>
</organism>
<sequence>MGASMAVRRGMVKQRPGACTAGMGTVPGHATLGFAPPPNLHTPCGSGFSRERLIAGTGLRLAGCQIANEFAPTRLREQSSLLQLVPRIGIRRAPPGRATHPLWERLQPRKTHRRHRAATGRMPNRE</sequence>
<dbReference type="Proteomes" id="UP001054892">
    <property type="component" value="Unassembled WGS sequence"/>
</dbReference>
<accession>A0A6J4E9T4</accession>
<name>A0A6J4E9T4_9PSED</name>
<gene>
    <name evidence="2" type="ORF">TUM18999_34820</name>
    <name evidence="3" type="ORF">TUM20286_61360</name>
</gene>
<evidence type="ECO:0000256" key="1">
    <source>
        <dbReference type="SAM" id="MobiDB-lite"/>
    </source>
</evidence>
<dbReference type="AlphaFoldDB" id="A0A6J4E9T4"/>
<feature type="region of interest" description="Disordered" evidence="1">
    <location>
        <begin position="92"/>
        <end position="126"/>
    </location>
</feature>
<evidence type="ECO:0000313" key="2">
    <source>
        <dbReference type="EMBL" id="BCG25291.1"/>
    </source>
</evidence>
<dbReference type="EMBL" id="BQKM01000033">
    <property type="protein sequence ID" value="GJN56384.1"/>
    <property type="molecule type" value="Genomic_DNA"/>
</dbReference>
<reference evidence="2 4" key="1">
    <citation type="submission" date="2020-05" db="EMBL/GenBank/DDBJ databases">
        <title>Characterization of novel class B3 metallo-beta-lactamase from novel Pseudomonas species.</title>
        <authorList>
            <person name="Yamada K."/>
            <person name="Aoki K."/>
            <person name="Ishii Y."/>
        </authorList>
    </citation>
    <scope>NUCLEOTIDE SEQUENCE [LARGE SCALE GENOMIC DNA]</scope>
    <source>
        <strain evidence="2 4">TUM18999</strain>
        <strain evidence="3 5">TUM20286</strain>
    </source>
</reference>
<evidence type="ECO:0000313" key="4">
    <source>
        <dbReference type="Proteomes" id="UP000509383"/>
    </source>
</evidence>